<evidence type="ECO:0000256" key="1">
    <source>
        <dbReference type="SAM" id="MobiDB-lite"/>
    </source>
</evidence>
<gene>
    <name evidence="2" type="ORF">DBV15_04186</name>
</gene>
<comment type="caution">
    <text evidence="2">The sequence shown here is derived from an EMBL/GenBank/DDBJ whole genome shotgun (WGS) entry which is preliminary data.</text>
</comment>
<reference evidence="2 3" key="1">
    <citation type="journal article" date="2019" name="Philos. Trans. R. Soc. Lond., B, Biol. Sci.">
        <title>Ant behaviour and brain gene expression of defending hosts depend on the ecological success of the intruding social parasite.</title>
        <authorList>
            <person name="Kaur R."/>
            <person name="Stoldt M."/>
            <person name="Jongepier E."/>
            <person name="Feldmeyer B."/>
            <person name="Menzel F."/>
            <person name="Bornberg-Bauer E."/>
            <person name="Foitzik S."/>
        </authorList>
    </citation>
    <scope>NUCLEOTIDE SEQUENCE [LARGE SCALE GENOMIC DNA]</scope>
    <source>
        <tissue evidence="2">Whole body</tissue>
    </source>
</reference>
<proteinExistence type="predicted"/>
<evidence type="ECO:0000313" key="3">
    <source>
        <dbReference type="Proteomes" id="UP000310200"/>
    </source>
</evidence>
<name>A0A4S2KHG8_9HYME</name>
<sequence length="306" mass="34760">MLQKPFNVKRNALFFEHERLERAVTDLALSDLFAVNDAYLSPPLDMRLFLRENSTKRHTASDRGLAMHRSDIDERKLAVVKPDCLGVIVVDEDERNRGAGGEMTRGCGGVGDGLEVWKDSENSRRHSSAPRARNEEGRRDREKENERASEREGRSSPVHGKRGSAREESQVPNRRGNETPGTNNKQANKNRHPPSLRRLPARGALGVTIFEFSGLSETPPLRGMQWREAKRMRGCQLHVMLLNPRSDDRLHQILGWKKLERSGFVRRTPTFTDVIRSDRSDLYSVEERESQKREGDSRSSGLTGVV</sequence>
<feature type="compositionally biased region" description="Basic and acidic residues" evidence="1">
    <location>
        <begin position="132"/>
        <end position="154"/>
    </location>
</feature>
<protein>
    <submittedName>
        <fullName evidence="2">Uncharacterized protein</fullName>
    </submittedName>
</protein>
<organism evidence="2 3">
    <name type="scientific">Temnothorax longispinosus</name>
    <dbReference type="NCBI Taxonomy" id="300112"/>
    <lineage>
        <taxon>Eukaryota</taxon>
        <taxon>Metazoa</taxon>
        <taxon>Ecdysozoa</taxon>
        <taxon>Arthropoda</taxon>
        <taxon>Hexapoda</taxon>
        <taxon>Insecta</taxon>
        <taxon>Pterygota</taxon>
        <taxon>Neoptera</taxon>
        <taxon>Endopterygota</taxon>
        <taxon>Hymenoptera</taxon>
        <taxon>Apocrita</taxon>
        <taxon>Aculeata</taxon>
        <taxon>Formicoidea</taxon>
        <taxon>Formicidae</taxon>
        <taxon>Myrmicinae</taxon>
        <taxon>Temnothorax</taxon>
    </lineage>
</organism>
<dbReference type="EMBL" id="QBLH01002734">
    <property type="protein sequence ID" value="TGZ47309.1"/>
    <property type="molecule type" value="Genomic_DNA"/>
</dbReference>
<dbReference type="AlphaFoldDB" id="A0A4S2KHG8"/>
<dbReference type="Proteomes" id="UP000310200">
    <property type="component" value="Unassembled WGS sequence"/>
</dbReference>
<accession>A0A4S2KHG8</accession>
<evidence type="ECO:0000313" key="2">
    <source>
        <dbReference type="EMBL" id="TGZ47309.1"/>
    </source>
</evidence>
<keyword evidence="3" id="KW-1185">Reference proteome</keyword>
<feature type="region of interest" description="Disordered" evidence="1">
    <location>
        <begin position="118"/>
        <end position="199"/>
    </location>
</feature>
<feature type="compositionally biased region" description="Basic and acidic residues" evidence="1">
    <location>
        <begin position="282"/>
        <end position="297"/>
    </location>
</feature>
<feature type="region of interest" description="Disordered" evidence="1">
    <location>
        <begin position="282"/>
        <end position="306"/>
    </location>
</feature>